<name>A0AAP3E5V0_9EURY</name>
<proteinExistence type="predicted"/>
<comment type="caution">
    <text evidence="4">The sequence shown here is derived from an EMBL/GenBank/DDBJ whole genome shotgun (WGS) entry which is preliminary data.</text>
</comment>
<sequence length="157" mass="17064">MVTVRPAQPTDGEALVAVHVAAIRELGSSAYDDEQIEAWAAKKDPSGYPVEEETAHFVVATRDDDVVGFGHLALDAAEIRAVYVHPDHARDGVGTTILEHLERTALDAGLEDLSLLASKNAVEFYERHGWTSGEWVDHESTGGVTLECLWMEKSLPG</sequence>
<dbReference type="Proteomes" id="UP001321047">
    <property type="component" value="Unassembled WGS sequence"/>
</dbReference>
<dbReference type="InterPro" id="IPR016181">
    <property type="entry name" value="Acyl_CoA_acyltransferase"/>
</dbReference>
<dbReference type="PROSITE" id="PS51186">
    <property type="entry name" value="GNAT"/>
    <property type="match status" value="1"/>
</dbReference>
<dbReference type="Gene3D" id="3.40.630.30">
    <property type="match status" value="1"/>
</dbReference>
<dbReference type="PANTHER" id="PTHR43877">
    <property type="entry name" value="AMINOALKYLPHOSPHONATE N-ACETYLTRANSFERASE-RELATED-RELATED"/>
    <property type="match status" value="1"/>
</dbReference>
<keyword evidence="1" id="KW-0808">Transferase</keyword>
<organism evidence="4 5">
    <name type="scientific">Natronosalvus hydrolyticus</name>
    <dbReference type="NCBI Taxonomy" id="2979988"/>
    <lineage>
        <taxon>Archaea</taxon>
        <taxon>Methanobacteriati</taxon>
        <taxon>Methanobacteriota</taxon>
        <taxon>Stenosarchaea group</taxon>
        <taxon>Halobacteria</taxon>
        <taxon>Halobacteriales</taxon>
        <taxon>Natrialbaceae</taxon>
        <taxon>Natronosalvus</taxon>
    </lineage>
</organism>
<evidence type="ECO:0000313" key="4">
    <source>
        <dbReference type="EMBL" id="MCU4751107.1"/>
    </source>
</evidence>
<dbReference type="GO" id="GO:0016747">
    <property type="term" value="F:acyltransferase activity, transferring groups other than amino-acyl groups"/>
    <property type="evidence" value="ECO:0007669"/>
    <property type="project" value="InterPro"/>
</dbReference>
<dbReference type="RefSeq" id="WP_342806550.1">
    <property type="nucleotide sequence ID" value="NZ_JAOPJZ010000002.1"/>
</dbReference>
<dbReference type="EMBL" id="JAOPJZ010000002">
    <property type="protein sequence ID" value="MCU4751107.1"/>
    <property type="molecule type" value="Genomic_DNA"/>
</dbReference>
<dbReference type="CDD" id="cd04301">
    <property type="entry name" value="NAT_SF"/>
    <property type="match status" value="1"/>
</dbReference>
<keyword evidence="5" id="KW-1185">Reference proteome</keyword>
<keyword evidence="2" id="KW-0012">Acyltransferase</keyword>
<gene>
    <name evidence="4" type="ORF">OB919_03775</name>
</gene>
<evidence type="ECO:0000259" key="3">
    <source>
        <dbReference type="PROSITE" id="PS51186"/>
    </source>
</evidence>
<evidence type="ECO:0000256" key="1">
    <source>
        <dbReference type="ARBA" id="ARBA00022679"/>
    </source>
</evidence>
<dbReference type="Pfam" id="PF13673">
    <property type="entry name" value="Acetyltransf_10"/>
    <property type="match status" value="1"/>
</dbReference>
<evidence type="ECO:0000313" key="5">
    <source>
        <dbReference type="Proteomes" id="UP001321047"/>
    </source>
</evidence>
<reference evidence="4 5" key="1">
    <citation type="submission" date="2022-09" db="EMBL/GenBank/DDBJ databases">
        <title>Enrichment on poylsaccharides allowed isolation of novel metabolic and taxonomic groups of Haloarchaea.</title>
        <authorList>
            <person name="Sorokin D.Y."/>
            <person name="Elcheninov A.G."/>
            <person name="Khizhniak T.V."/>
            <person name="Kolganova T.V."/>
            <person name="Kublanov I.V."/>
        </authorList>
    </citation>
    <scope>NUCLEOTIDE SEQUENCE [LARGE SCALE GENOMIC DNA]</scope>
    <source>
        <strain evidence="4 5">AArc-curdl1</strain>
    </source>
</reference>
<dbReference type="InterPro" id="IPR000182">
    <property type="entry name" value="GNAT_dom"/>
</dbReference>
<dbReference type="AlphaFoldDB" id="A0AAP3E5V0"/>
<evidence type="ECO:0000256" key="2">
    <source>
        <dbReference type="ARBA" id="ARBA00023315"/>
    </source>
</evidence>
<dbReference type="InterPro" id="IPR050832">
    <property type="entry name" value="Bact_Acetyltransf"/>
</dbReference>
<feature type="domain" description="N-acetyltransferase" evidence="3">
    <location>
        <begin position="2"/>
        <end position="156"/>
    </location>
</feature>
<protein>
    <submittedName>
        <fullName evidence="4">GNAT family N-acetyltransferase</fullName>
    </submittedName>
</protein>
<dbReference type="SUPFAM" id="SSF55729">
    <property type="entry name" value="Acyl-CoA N-acyltransferases (Nat)"/>
    <property type="match status" value="1"/>
</dbReference>
<accession>A0AAP3E5V0</accession>